<dbReference type="PANTHER" id="PTHR32133:SF385">
    <property type="entry name" value="F-BOX DOMAIN-CONTAINING PROTEIN"/>
    <property type="match status" value="1"/>
</dbReference>
<dbReference type="InterPro" id="IPR056594">
    <property type="entry name" value="AT5G49610-like_b-prop"/>
</dbReference>
<accession>A0A453N2S2</accession>
<evidence type="ECO:0000259" key="2">
    <source>
        <dbReference type="Pfam" id="PF23635"/>
    </source>
</evidence>
<reference evidence="3" key="4">
    <citation type="submission" date="2019-03" db="UniProtKB">
        <authorList>
            <consortium name="EnsemblPlants"/>
        </authorList>
    </citation>
    <scope>IDENTIFICATION</scope>
</reference>
<reference evidence="3" key="5">
    <citation type="journal article" date="2021" name="G3 (Bethesda)">
        <title>Aegilops tauschii genome assembly Aet v5.0 features greater sequence contiguity and improved annotation.</title>
        <authorList>
            <person name="Wang L."/>
            <person name="Zhu T."/>
            <person name="Rodriguez J.C."/>
            <person name="Deal K.R."/>
            <person name="Dubcovsky J."/>
            <person name="McGuire P.E."/>
            <person name="Lux T."/>
            <person name="Spannagl M."/>
            <person name="Mayer K.F.X."/>
            <person name="Baldrich P."/>
            <person name="Meyers B.C."/>
            <person name="Huo N."/>
            <person name="Gu Y.Q."/>
            <person name="Zhou H."/>
            <person name="Devos K.M."/>
            <person name="Bennetzen J.L."/>
            <person name="Unver T."/>
            <person name="Budak H."/>
            <person name="Gulick P.J."/>
            <person name="Galiba G."/>
            <person name="Kalapos B."/>
            <person name="Nelson D.R."/>
            <person name="Li P."/>
            <person name="You F.M."/>
            <person name="Luo M.C."/>
            <person name="Dvorak J."/>
        </authorList>
    </citation>
    <scope>NUCLEOTIDE SEQUENCE [LARGE SCALE GENOMIC DNA]</scope>
    <source>
        <strain evidence="3">cv. AL8/78</strain>
    </source>
</reference>
<reference evidence="4" key="2">
    <citation type="journal article" date="2017" name="Nat. Plants">
        <title>The Aegilops tauschii genome reveals multiple impacts of transposons.</title>
        <authorList>
            <person name="Zhao G."/>
            <person name="Zou C."/>
            <person name="Li K."/>
            <person name="Wang K."/>
            <person name="Li T."/>
            <person name="Gao L."/>
            <person name="Zhang X."/>
            <person name="Wang H."/>
            <person name="Yang Z."/>
            <person name="Liu X."/>
            <person name="Jiang W."/>
            <person name="Mao L."/>
            <person name="Kong X."/>
            <person name="Jiao Y."/>
            <person name="Jia J."/>
        </authorList>
    </citation>
    <scope>NUCLEOTIDE SEQUENCE [LARGE SCALE GENOMIC DNA]</scope>
    <source>
        <strain evidence="4">cv. AL8/78</strain>
    </source>
</reference>
<dbReference type="PANTHER" id="PTHR32133">
    <property type="entry name" value="OS07G0120400 PROTEIN"/>
    <property type="match status" value="1"/>
</dbReference>
<dbReference type="Pfam" id="PF23635">
    <property type="entry name" value="Beta-prop_AT5G49610-like"/>
    <property type="match status" value="1"/>
</dbReference>
<name>A0A453N2S2_AEGTS</name>
<sequence length="386" mass="43020">LFFDSTALLPISCHHPHSPAAPPLEDDNLLSEILLRLPSEPSSLSRASLVCKRWFGLVSDPGFSRRFRLHHRRNPPLLAFFDKFHGIYSAMEPPNRVPEGRFSLQLDDGEGARFLLIGCHQGLVLSRHRLLNQLLVWDPVTGDQHRFARPLGFETLGPSVHGAVLRAAGDVHHFQVVLVRTEISEQHSRAIASVYSSETGIWGNLMSTPLPPKASNSLLLFPPRINTVFPGVQVGDSLYWLLSGITAGILEFDLGRQSLSVIHVPVDIYARGSSHFTVMRADDGGLGFFFLSRFTTQLWKRKIDSDGVASWVMGRTFEIDKLFSLNSLKWGGVLTIRGFAEDNNVVFLSTATSLFMLQLESLQLKKLFDTTIVGFYHPFESVYAAG</sequence>
<dbReference type="Gramene" id="AET6Gv20189000.7">
    <property type="protein sequence ID" value="AET6Gv20189000.7"/>
    <property type="gene ID" value="AET6Gv20189000"/>
</dbReference>
<dbReference type="EnsemblPlants" id="AET6Gv20189000.7">
    <property type="protein sequence ID" value="AET6Gv20189000.7"/>
    <property type="gene ID" value="AET6Gv20189000"/>
</dbReference>
<evidence type="ECO:0000313" key="3">
    <source>
        <dbReference type="EnsemblPlants" id="AET6Gv20189000.7"/>
    </source>
</evidence>
<dbReference type="Proteomes" id="UP000015105">
    <property type="component" value="Chromosome 6D"/>
</dbReference>
<organism evidence="3 4">
    <name type="scientific">Aegilops tauschii subsp. strangulata</name>
    <name type="common">Goatgrass</name>
    <dbReference type="NCBI Taxonomy" id="200361"/>
    <lineage>
        <taxon>Eukaryota</taxon>
        <taxon>Viridiplantae</taxon>
        <taxon>Streptophyta</taxon>
        <taxon>Embryophyta</taxon>
        <taxon>Tracheophyta</taxon>
        <taxon>Spermatophyta</taxon>
        <taxon>Magnoliopsida</taxon>
        <taxon>Liliopsida</taxon>
        <taxon>Poales</taxon>
        <taxon>Poaceae</taxon>
        <taxon>BOP clade</taxon>
        <taxon>Pooideae</taxon>
        <taxon>Triticodae</taxon>
        <taxon>Triticeae</taxon>
        <taxon>Triticinae</taxon>
        <taxon>Aegilops</taxon>
    </lineage>
</organism>
<proteinExistence type="predicted"/>
<feature type="domain" description="F-box" evidence="1">
    <location>
        <begin position="29"/>
        <end position="68"/>
    </location>
</feature>
<keyword evidence="4" id="KW-1185">Reference proteome</keyword>
<dbReference type="Gene3D" id="1.20.1280.50">
    <property type="match status" value="1"/>
</dbReference>
<dbReference type="AlphaFoldDB" id="A0A453N2S2"/>
<reference evidence="3" key="3">
    <citation type="journal article" date="2017" name="Nature">
        <title>Genome sequence of the progenitor of the wheat D genome Aegilops tauschii.</title>
        <authorList>
            <person name="Luo M.C."/>
            <person name="Gu Y.Q."/>
            <person name="Puiu D."/>
            <person name="Wang H."/>
            <person name="Twardziok S.O."/>
            <person name="Deal K.R."/>
            <person name="Huo N."/>
            <person name="Zhu T."/>
            <person name="Wang L."/>
            <person name="Wang Y."/>
            <person name="McGuire P.E."/>
            <person name="Liu S."/>
            <person name="Long H."/>
            <person name="Ramasamy R.K."/>
            <person name="Rodriguez J.C."/>
            <person name="Van S.L."/>
            <person name="Yuan L."/>
            <person name="Wang Z."/>
            <person name="Xia Z."/>
            <person name="Xiao L."/>
            <person name="Anderson O.D."/>
            <person name="Ouyang S."/>
            <person name="Liang Y."/>
            <person name="Zimin A.V."/>
            <person name="Pertea G."/>
            <person name="Qi P."/>
            <person name="Bennetzen J.L."/>
            <person name="Dai X."/>
            <person name="Dawson M.W."/>
            <person name="Muller H.G."/>
            <person name="Kugler K."/>
            <person name="Rivarola-Duarte L."/>
            <person name="Spannagl M."/>
            <person name="Mayer K.F.X."/>
            <person name="Lu F.H."/>
            <person name="Bevan M.W."/>
            <person name="Leroy P."/>
            <person name="Li P."/>
            <person name="You F.M."/>
            <person name="Sun Q."/>
            <person name="Liu Z."/>
            <person name="Lyons E."/>
            <person name="Wicker T."/>
            <person name="Salzberg S.L."/>
            <person name="Devos K.M."/>
            <person name="Dvorak J."/>
        </authorList>
    </citation>
    <scope>NUCLEOTIDE SEQUENCE [LARGE SCALE GENOMIC DNA]</scope>
    <source>
        <strain evidence="3">cv. AL8/78</strain>
    </source>
</reference>
<dbReference type="InterPro" id="IPR001810">
    <property type="entry name" value="F-box_dom"/>
</dbReference>
<feature type="domain" description="F-box protein AT5G49610-like beta-propeller" evidence="2">
    <location>
        <begin position="171"/>
        <end position="371"/>
    </location>
</feature>
<dbReference type="InterPro" id="IPR036047">
    <property type="entry name" value="F-box-like_dom_sf"/>
</dbReference>
<evidence type="ECO:0000313" key="4">
    <source>
        <dbReference type="Proteomes" id="UP000015105"/>
    </source>
</evidence>
<dbReference type="SUPFAM" id="SSF81383">
    <property type="entry name" value="F-box domain"/>
    <property type="match status" value="1"/>
</dbReference>
<protein>
    <submittedName>
        <fullName evidence="3">Uncharacterized protein</fullName>
    </submittedName>
</protein>
<reference evidence="4" key="1">
    <citation type="journal article" date="2014" name="Science">
        <title>Ancient hybridizations among the ancestral genomes of bread wheat.</title>
        <authorList>
            <consortium name="International Wheat Genome Sequencing Consortium,"/>
            <person name="Marcussen T."/>
            <person name="Sandve S.R."/>
            <person name="Heier L."/>
            <person name="Spannagl M."/>
            <person name="Pfeifer M."/>
            <person name="Jakobsen K.S."/>
            <person name="Wulff B.B."/>
            <person name="Steuernagel B."/>
            <person name="Mayer K.F."/>
            <person name="Olsen O.A."/>
        </authorList>
    </citation>
    <scope>NUCLEOTIDE SEQUENCE [LARGE SCALE GENOMIC DNA]</scope>
    <source>
        <strain evidence="4">cv. AL8/78</strain>
    </source>
</reference>
<evidence type="ECO:0000259" key="1">
    <source>
        <dbReference type="Pfam" id="PF12937"/>
    </source>
</evidence>
<dbReference type="Pfam" id="PF12937">
    <property type="entry name" value="F-box-like"/>
    <property type="match status" value="1"/>
</dbReference>